<accession>A0A7C9M6U7</accession>
<gene>
    <name evidence="1" type="ORF">GO986_03790</name>
</gene>
<dbReference type="EMBL" id="WQLB01000003">
    <property type="protein sequence ID" value="MVN85883.1"/>
    <property type="molecule type" value="Genomic_DNA"/>
</dbReference>
<evidence type="ECO:0000313" key="1">
    <source>
        <dbReference type="EMBL" id="MVN85883.1"/>
    </source>
</evidence>
<name>A0A7C9M6U7_9DEIO</name>
<evidence type="ECO:0000313" key="2">
    <source>
        <dbReference type="Proteomes" id="UP000483286"/>
    </source>
</evidence>
<sequence>MKQICITTSSIWINSLIRAEVEPAQALPYLTELASNLCPHDDWQKFAAINVCRDATSFNGWLIKAIETFTSNQPRDILHFGLFNPIYKDKEGQYVTLSIYLTPKKNQSFDQWGTESDSSQFHYYDSEVLDNIYSYAYGRPQSLGNSAEFLLGLGYASSLVLYAAQSFGLQLLATSTSQCDITIGFDGGEIETLGTVTRSGFQPKSRVN</sequence>
<reference evidence="1 2" key="1">
    <citation type="submission" date="2019-12" db="EMBL/GenBank/DDBJ databases">
        <title>Deinococcus sp. HMF7620 Genome sequencing and assembly.</title>
        <authorList>
            <person name="Kang H."/>
            <person name="Kim H."/>
            <person name="Joh K."/>
        </authorList>
    </citation>
    <scope>NUCLEOTIDE SEQUENCE [LARGE SCALE GENOMIC DNA]</scope>
    <source>
        <strain evidence="1 2">HMF7620</strain>
    </source>
</reference>
<dbReference type="AlphaFoldDB" id="A0A7C9M6U7"/>
<dbReference type="RefSeq" id="WP_157457928.1">
    <property type="nucleotide sequence ID" value="NZ_WQLB01000003.1"/>
</dbReference>
<keyword evidence="2" id="KW-1185">Reference proteome</keyword>
<protein>
    <submittedName>
        <fullName evidence="1">Uncharacterized protein</fullName>
    </submittedName>
</protein>
<dbReference type="Proteomes" id="UP000483286">
    <property type="component" value="Unassembled WGS sequence"/>
</dbReference>
<proteinExistence type="predicted"/>
<organism evidence="1 2">
    <name type="scientific">Deinococcus arboris</name>
    <dbReference type="NCBI Taxonomy" id="2682977"/>
    <lineage>
        <taxon>Bacteria</taxon>
        <taxon>Thermotogati</taxon>
        <taxon>Deinococcota</taxon>
        <taxon>Deinococci</taxon>
        <taxon>Deinococcales</taxon>
        <taxon>Deinococcaceae</taxon>
        <taxon>Deinococcus</taxon>
    </lineage>
</organism>
<comment type="caution">
    <text evidence="1">The sequence shown here is derived from an EMBL/GenBank/DDBJ whole genome shotgun (WGS) entry which is preliminary data.</text>
</comment>